<evidence type="ECO:0000256" key="1">
    <source>
        <dbReference type="ARBA" id="ARBA00022729"/>
    </source>
</evidence>
<dbReference type="CDD" id="cd00325">
    <property type="entry name" value="chitinase_GH19"/>
    <property type="match status" value="1"/>
</dbReference>
<dbReference type="NCBIfam" id="TIGR04183">
    <property type="entry name" value="Por_Secre_tail"/>
    <property type="match status" value="1"/>
</dbReference>
<accession>A0ABM9PNM9</accession>
<evidence type="ECO:0000256" key="2">
    <source>
        <dbReference type="ARBA" id="ARBA00022801"/>
    </source>
</evidence>
<keyword evidence="7" id="KW-1185">Reference proteome</keyword>
<dbReference type="InterPro" id="IPR003610">
    <property type="entry name" value="CBM5/12"/>
</dbReference>
<evidence type="ECO:0000256" key="4">
    <source>
        <dbReference type="ARBA" id="ARBA00023157"/>
    </source>
</evidence>
<name>A0ABM9PNM9_9FLAO</name>
<keyword evidence="2" id="KW-0378">Hydrolase</keyword>
<protein>
    <recommendedName>
        <fullName evidence="5">Glycoside hydrolase family 19 catalytic domain-containing protein</fullName>
    </recommendedName>
</protein>
<dbReference type="EMBL" id="CAXJRC010000033">
    <property type="protein sequence ID" value="CAL2107317.1"/>
    <property type="molecule type" value="Genomic_DNA"/>
</dbReference>
<organism evidence="6 7">
    <name type="scientific">Tenacibaculum vairaonense</name>
    <dbReference type="NCBI Taxonomy" id="3137860"/>
    <lineage>
        <taxon>Bacteria</taxon>
        <taxon>Pseudomonadati</taxon>
        <taxon>Bacteroidota</taxon>
        <taxon>Flavobacteriia</taxon>
        <taxon>Flavobacteriales</taxon>
        <taxon>Flavobacteriaceae</taxon>
        <taxon>Tenacibaculum</taxon>
    </lineage>
</organism>
<dbReference type="Gene3D" id="2.10.10.20">
    <property type="entry name" value="Carbohydrate-binding module superfamily 5/12"/>
    <property type="match status" value="2"/>
</dbReference>
<evidence type="ECO:0000256" key="3">
    <source>
        <dbReference type="ARBA" id="ARBA00022821"/>
    </source>
</evidence>
<proteinExistence type="predicted"/>
<keyword evidence="1" id="KW-0732">Signal</keyword>
<sequence>MINQSITKQLLLLFIVACTSTIIATPKKICKKEVFSKKETINQEHPLVSEAMWNILFPYRFGAKDKGGGNWELDPKDDFYTYASFIEAINRMSKIKAVFERRCATNAYRITRIDKVSGSKVVIRKDADFEAPRNINKDIVREEVDYGNFLKEGNQETKKRELAAFFANISHETTGGWPTAPGGRFSWGLHFREEPTTSLYASPDVNYPPTPGKSYKGRGPMQLSYNYNYGPASEFIFGDKQVLLDNPEKVIEDAALAFQTAIWFWMTPQYPKPSAHDVMVRNWQPTELDVSKNRVVGLGMTVNIINGGVECGQGVEKPQVLDRIGYYERFAGIFNVGTDMDGVNDLSDCGCKDMERYGGDAADITTEPCAMKPSISFTSPKNNQLFKQPNFEVIPFTIEVDRKNTTLASIVTTINGQDFNGTSFSWTPSTYGTHSFNTKALFQNGLEAVANIKITVWDGVNLSCDDIPEWNNAIIYDKADNYIKYNNVVYRNKWYADSSNIPGGSNVWEKIKSCGGDDGGGTGTFCGKEKWDANKVYYKGDQAYYESKIFRAKWWTQNNIPEQSQEWEFVENCSQLNKKQKQPFNAYPTIVVDKLYLNMAPDVKESVKVQVFDYSGSLIKSFRTDNFQKGTYNFTYDVSDLKRGLYIYKISVGGKTYNRKFIKYNNK</sequence>
<dbReference type="Pfam" id="PF18962">
    <property type="entry name" value="Por_Secre_tail"/>
    <property type="match status" value="1"/>
</dbReference>
<dbReference type="RefSeq" id="WP_348738956.1">
    <property type="nucleotide sequence ID" value="NZ_CAXJRC010000033.1"/>
</dbReference>
<reference evidence="6 7" key="1">
    <citation type="submission" date="2024-05" db="EMBL/GenBank/DDBJ databases">
        <authorList>
            <person name="Duchaud E."/>
        </authorList>
    </citation>
    <scope>NUCLEOTIDE SEQUENCE [LARGE SCALE GENOMIC DNA]</scope>
    <source>
        <strain evidence="6">Ena-SAMPLE-TAB-13-05-2024-13:56:06:370-140305</strain>
    </source>
</reference>
<dbReference type="InterPro" id="IPR000726">
    <property type="entry name" value="Glyco_hydro_19_cat"/>
</dbReference>
<evidence type="ECO:0000259" key="5">
    <source>
        <dbReference type="PROSITE" id="PS00774"/>
    </source>
</evidence>
<dbReference type="InterPro" id="IPR026444">
    <property type="entry name" value="Secre_tail"/>
</dbReference>
<gene>
    <name evidence="6" type="ORF">T190115A13A_30163</name>
</gene>
<dbReference type="InterPro" id="IPR023346">
    <property type="entry name" value="Lysozyme-like_dom_sf"/>
</dbReference>
<comment type="caution">
    <text evidence="6">The sequence shown here is derived from an EMBL/GenBank/DDBJ whole genome shotgun (WGS) entry which is preliminary data.</text>
</comment>
<dbReference type="PROSITE" id="PS00774">
    <property type="entry name" value="CHITINASE_19_2"/>
    <property type="match status" value="1"/>
</dbReference>
<evidence type="ECO:0000313" key="6">
    <source>
        <dbReference type="EMBL" id="CAL2107317.1"/>
    </source>
</evidence>
<dbReference type="Gene3D" id="1.10.530.10">
    <property type="match status" value="1"/>
</dbReference>
<dbReference type="SMART" id="SM00495">
    <property type="entry name" value="ChtBD3"/>
    <property type="match status" value="2"/>
</dbReference>
<feature type="domain" description="Glycoside hydrolase family 19 catalytic" evidence="5">
    <location>
        <begin position="256"/>
        <end position="266"/>
    </location>
</feature>
<dbReference type="InterPro" id="IPR036573">
    <property type="entry name" value="CBM_sf_5/12"/>
</dbReference>
<dbReference type="Pfam" id="PF00182">
    <property type="entry name" value="Glyco_hydro_19"/>
    <property type="match status" value="1"/>
</dbReference>
<dbReference type="CDD" id="cd12215">
    <property type="entry name" value="ChiC_BD"/>
    <property type="match status" value="1"/>
</dbReference>
<dbReference type="Proteomes" id="UP001497602">
    <property type="component" value="Unassembled WGS sequence"/>
</dbReference>
<dbReference type="PANTHER" id="PTHR22595:SF79">
    <property type="entry name" value="CHITINASE 12"/>
    <property type="match status" value="1"/>
</dbReference>
<keyword evidence="3" id="KW-0611">Plant defense</keyword>
<keyword evidence="4" id="KW-1015">Disulfide bond</keyword>
<evidence type="ECO:0000313" key="7">
    <source>
        <dbReference type="Proteomes" id="UP001497602"/>
    </source>
</evidence>
<dbReference type="SUPFAM" id="SSF53955">
    <property type="entry name" value="Lysozyme-like"/>
    <property type="match status" value="1"/>
</dbReference>
<dbReference type="SUPFAM" id="SSF51055">
    <property type="entry name" value="Carbohydrate binding domain"/>
    <property type="match status" value="2"/>
</dbReference>
<dbReference type="Gene3D" id="3.30.20.10">
    <property type="entry name" value="Endochitinase, domain 2"/>
    <property type="match status" value="1"/>
</dbReference>
<dbReference type="PANTHER" id="PTHR22595">
    <property type="entry name" value="CHITINASE-RELATED"/>
    <property type="match status" value="1"/>
</dbReference>